<dbReference type="SUPFAM" id="SSF48452">
    <property type="entry name" value="TPR-like"/>
    <property type="match status" value="1"/>
</dbReference>
<dbReference type="PROSITE" id="PS50005">
    <property type="entry name" value="TPR"/>
    <property type="match status" value="1"/>
</dbReference>
<proteinExistence type="predicted"/>
<evidence type="ECO:0000256" key="1">
    <source>
        <dbReference type="ARBA" id="ARBA00022737"/>
    </source>
</evidence>
<dbReference type="Proteomes" id="UP000681722">
    <property type="component" value="Unassembled WGS sequence"/>
</dbReference>
<keyword evidence="1" id="KW-0677">Repeat</keyword>
<dbReference type="InterPro" id="IPR011990">
    <property type="entry name" value="TPR-like_helical_dom_sf"/>
</dbReference>
<dbReference type="Pfam" id="PF13424">
    <property type="entry name" value="TPR_12"/>
    <property type="match status" value="2"/>
</dbReference>
<dbReference type="EMBL" id="CAJOBC010009333">
    <property type="protein sequence ID" value="CAF3985156.1"/>
    <property type="molecule type" value="Genomic_DNA"/>
</dbReference>
<comment type="caution">
    <text evidence="4">The sequence shown here is derived from an EMBL/GenBank/DDBJ whole genome shotgun (WGS) entry which is preliminary data.</text>
</comment>
<keyword evidence="6" id="KW-1185">Reference proteome</keyword>
<keyword evidence="2 3" id="KW-0802">TPR repeat</keyword>
<dbReference type="Gene3D" id="1.25.40.10">
    <property type="entry name" value="Tetratricopeptide repeat domain"/>
    <property type="match status" value="2"/>
</dbReference>
<sequence>MKHTRPAYLFGNLFIDMGEHEKGIDYFRKLLRILSAEHKDLPNVYYFLARAYRFISRYKLALALARHAERLQRQRLPESNYDYARTISGVGTIYALQGDYRRELTYYKKALIMYRHISPMQEDVHFARSNARLALAYIHHGQYTHALPLLEMTLSIYKATLPEAHLYKAQALQLMADAQYGIGDPEQACNFYEQALHARHLCMPANDPATAVNHHLAGIAYETFGQHEIALQHERQALDILELATPREQEALTHIRSSIERNLANLQLN</sequence>
<dbReference type="AlphaFoldDB" id="A0A814XXY0"/>
<dbReference type="EMBL" id="CAJNOQ010009330">
    <property type="protein sequence ID" value="CAF1221849.1"/>
    <property type="molecule type" value="Genomic_DNA"/>
</dbReference>
<dbReference type="PANTHER" id="PTHR45641">
    <property type="entry name" value="TETRATRICOPEPTIDE REPEAT PROTEIN (AFU_ORTHOLOGUE AFUA_6G03870)"/>
    <property type="match status" value="1"/>
</dbReference>
<reference evidence="4" key="1">
    <citation type="submission" date="2021-02" db="EMBL/GenBank/DDBJ databases">
        <authorList>
            <person name="Nowell W R."/>
        </authorList>
    </citation>
    <scope>NUCLEOTIDE SEQUENCE</scope>
</reference>
<evidence type="ECO:0000313" key="4">
    <source>
        <dbReference type="EMBL" id="CAF1221849.1"/>
    </source>
</evidence>
<dbReference type="PANTHER" id="PTHR45641:SF19">
    <property type="entry name" value="NEPHROCYSTIN-3"/>
    <property type="match status" value="1"/>
</dbReference>
<name>A0A814XXY0_9BILA</name>
<accession>A0A814XXY0</accession>
<evidence type="ECO:0000256" key="2">
    <source>
        <dbReference type="ARBA" id="ARBA00022803"/>
    </source>
</evidence>
<protein>
    <submittedName>
        <fullName evidence="4">Uncharacterized protein</fullName>
    </submittedName>
</protein>
<dbReference type="Pfam" id="PF13374">
    <property type="entry name" value="TPR_10"/>
    <property type="match status" value="1"/>
</dbReference>
<feature type="repeat" description="TPR" evidence="3">
    <location>
        <begin position="4"/>
        <end position="37"/>
    </location>
</feature>
<dbReference type="Proteomes" id="UP000663829">
    <property type="component" value="Unassembled WGS sequence"/>
</dbReference>
<dbReference type="InterPro" id="IPR019734">
    <property type="entry name" value="TPR_rpt"/>
</dbReference>
<evidence type="ECO:0000256" key="3">
    <source>
        <dbReference type="PROSITE-ProRule" id="PRU00339"/>
    </source>
</evidence>
<gene>
    <name evidence="4" type="ORF">GPM918_LOCUS24726</name>
    <name evidence="5" type="ORF">SRO942_LOCUS24729</name>
</gene>
<dbReference type="SMART" id="SM00028">
    <property type="entry name" value="TPR"/>
    <property type="match status" value="5"/>
</dbReference>
<evidence type="ECO:0000313" key="5">
    <source>
        <dbReference type="EMBL" id="CAF3985156.1"/>
    </source>
</evidence>
<organism evidence="4 6">
    <name type="scientific">Didymodactylos carnosus</name>
    <dbReference type="NCBI Taxonomy" id="1234261"/>
    <lineage>
        <taxon>Eukaryota</taxon>
        <taxon>Metazoa</taxon>
        <taxon>Spiralia</taxon>
        <taxon>Gnathifera</taxon>
        <taxon>Rotifera</taxon>
        <taxon>Eurotatoria</taxon>
        <taxon>Bdelloidea</taxon>
        <taxon>Philodinida</taxon>
        <taxon>Philodinidae</taxon>
        <taxon>Didymodactylos</taxon>
    </lineage>
</organism>
<evidence type="ECO:0000313" key="6">
    <source>
        <dbReference type="Proteomes" id="UP000663829"/>
    </source>
</evidence>